<gene>
    <name evidence="1" type="ORF">AWI28_18405</name>
</gene>
<sequence length="74" mass="8531">MKMVKTVGSGLGSLNVKTNWRVESTIARSKQDIFKRTFFVQRIHSSTLFSLINLKSAIIFALNKYFHKDDSTFM</sequence>
<reference evidence="2" key="1">
    <citation type="submission" date="2016-01" db="EMBL/GenBank/DDBJ databases">
        <title>WGS of SAMN04407783.</title>
        <authorList>
            <person name="Adams M."/>
            <person name="Sutton G."/>
            <person name="Nelson K."/>
            <person name="Thaden J."/>
            <person name="Fowler V."/>
            <person name="Mccorrison J."/>
            <person name="Sanka R."/>
            <person name="Brinkac L."/>
            <person name="Nierman W."/>
        </authorList>
    </citation>
    <scope>NUCLEOTIDE SEQUENCE [LARGE SCALE GENOMIC DNA]</scope>
    <source>
        <strain evidence="2">GN04363</strain>
    </source>
</reference>
<organism evidence="1 2">
    <name type="scientific">Enterobacter genomosp. O</name>
    <dbReference type="NCBI Taxonomy" id="2364150"/>
    <lineage>
        <taxon>Bacteria</taxon>
        <taxon>Pseudomonadati</taxon>
        <taxon>Pseudomonadota</taxon>
        <taxon>Gammaproteobacteria</taxon>
        <taxon>Enterobacterales</taxon>
        <taxon>Enterobacteriaceae</taxon>
        <taxon>Enterobacter</taxon>
        <taxon>Enterobacter cloacae complex</taxon>
        <taxon>Enterobacter cloacae complex clade O</taxon>
    </lineage>
</organism>
<evidence type="ECO:0000313" key="1">
    <source>
        <dbReference type="EMBL" id="KUQ82942.1"/>
    </source>
</evidence>
<keyword evidence="2" id="KW-1185">Reference proteome</keyword>
<dbReference type="EMBL" id="LRCR01000022">
    <property type="protein sequence ID" value="KUQ82942.1"/>
    <property type="molecule type" value="Genomic_DNA"/>
</dbReference>
<name>A0A0X4EML9_9ENTR</name>
<evidence type="ECO:0000313" key="2">
    <source>
        <dbReference type="Proteomes" id="UP000064715"/>
    </source>
</evidence>
<protein>
    <submittedName>
        <fullName evidence="1">Uncharacterized protein</fullName>
    </submittedName>
</protein>
<proteinExistence type="predicted"/>
<accession>A0A0X4EML9</accession>
<dbReference type="Proteomes" id="UP000064715">
    <property type="component" value="Unassembled WGS sequence"/>
</dbReference>
<comment type="caution">
    <text evidence="1">The sequence shown here is derived from an EMBL/GenBank/DDBJ whole genome shotgun (WGS) entry which is preliminary data.</text>
</comment>
<dbReference type="AlphaFoldDB" id="A0A0X4EML9"/>